<evidence type="ECO:0000256" key="1">
    <source>
        <dbReference type="ARBA" id="ARBA00023125"/>
    </source>
</evidence>
<dbReference type="Gene3D" id="1.10.443.10">
    <property type="entry name" value="Intergrase catalytic core"/>
    <property type="match status" value="1"/>
</dbReference>
<dbReference type="SUPFAM" id="SSF56349">
    <property type="entry name" value="DNA breaking-rejoining enzymes"/>
    <property type="match status" value="1"/>
</dbReference>
<dbReference type="Pfam" id="PF00589">
    <property type="entry name" value="Phage_integrase"/>
    <property type="match status" value="1"/>
</dbReference>
<dbReference type="PROSITE" id="PS51898">
    <property type="entry name" value="TYR_RECOMBINASE"/>
    <property type="match status" value="1"/>
</dbReference>
<gene>
    <name evidence="4" type="ORF">IAA62_00535</name>
</gene>
<evidence type="ECO:0000313" key="4">
    <source>
        <dbReference type="EMBL" id="HIV01031.1"/>
    </source>
</evidence>
<proteinExistence type="predicted"/>
<reference evidence="4" key="2">
    <citation type="journal article" date="2021" name="PeerJ">
        <title>Extensive microbial diversity within the chicken gut microbiome revealed by metagenomics and culture.</title>
        <authorList>
            <person name="Gilroy R."/>
            <person name="Ravi A."/>
            <person name="Getino M."/>
            <person name="Pursley I."/>
            <person name="Horton D.L."/>
            <person name="Alikhan N.F."/>
            <person name="Baker D."/>
            <person name="Gharbi K."/>
            <person name="Hall N."/>
            <person name="Watson M."/>
            <person name="Adriaenssens E.M."/>
            <person name="Foster-Nyarko E."/>
            <person name="Jarju S."/>
            <person name="Secka A."/>
            <person name="Antonio M."/>
            <person name="Oren A."/>
            <person name="Chaudhuri R.R."/>
            <person name="La Ragione R."/>
            <person name="Hildebrand F."/>
            <person name="Pallen M.J."/>
        </authorList>
    </citation>
    <scope>NUCLEOTIDE SEQUENCE</scope>
    <source>
        <strain evidence="4">CHK186-9395</strain>
    </source>
</reference>
<dbReference type="Proteomes" id="UP000886861">
    <property type="component" value="Unassembled WGS sequence"/>
</dbReference>
<feature type="domain" description="Tyr recombinase" evidence="3">
    <location>
        <begin position="91"/>
        <end position="258"/>
    </location>
</feature>
<dbReference type="InterPro" id="IPR002104">
    <property type="entry name" value="Integrase_catalytic"/>
</dbReference>
<dbReference type="Gene3D" id="1.10.150.130">
    <property type="match status" value="1"/>
</dbReference>
<organism evidence="4 5">
    <name type="scientific">Candidatus Caccopulliclostridium gallistercoris</name>
    <dbReference type="NCBI Taxonomy" id="2840719"/>
    <lineage>
        <taxon>Bacteria</taxon>
        <taxon>Bacillati</taxon>
        <taxon>Bacillota</taxon>
        <taxon>Clostridia</taxon>
        <taxon>Candidatus Caccopulliclostridium</taxon>
    </lineage>
</organism>
<protein>
    <submittedName>
        <fullName evidence="4">Tyrosine-type recombinase/integrase</fullName>
    </submittedName>
</protein>
<keyword evidence="1" id="KW-0238">DNA-binding</keyword>
<name>A0A9D1SYT0_9FIRM</name>
<dbReference type="InterPro" id="IPR010998">
    <property type="entry name" value="Integrase_recombinase_N"/>
</dbReference>
<evidence type="ECO:0000256" key="2">
    <source>
        <dbReference type="ARBA" id="ARBA00023172"/>
    </source>
</evidence>
<dbReference type="AlphaFoldDB" id="A0A9D1SYT0"/>
<dbReference type="GO" id="GO:0015074">
    <property type="term" value="P:DNA integration"/>
    <property type="evidence" value="ECO:0007669"/>
    <property type="project" value="InterPro"/>
</dbReference>
<dbReference type="InterPro" id="IPR013762">
    <property type="entry name" value="Integrase-like_cat_sf"/>
</dbReference>
<evidence type="ECO:0000313" key="5">
    <source>
        <dbReference type="Proteomes" id="UP000886861"/>
    </source>
</evidence>
<dbReference type="GO" id="GO:0003677">
    <property type="term" value="F:DNA binding"/>
    <property type="evidence" value="ECO:0007669"/>
    <property type="project" value="UniProtKB-KW"/>
</dbReference>
<reference evidence="4" key="1">
    <citation type="submission" date="2020-10" db="EMBL/GenBank/DDBJ databases">
        <authorList>
            <person name="Gilroy R."/>
        </authorList>
    </citation>
    <scope>NUCLEOTIDE SEQUENCE</scope>
    <source>
        <strain evidence="4">CHK186-9395</strain>
    </source>
</reference>
<dbReference type="EMBL" id="DVOJ01000003">
    <property type="protein sequence ID" value="HIV01031.1"/>
    <property type="molecule type" value="Genomic_DNA"/>
</dbReference>
<comment type="caution">
    <text evidence="4">The sequence shown here is derived from an EMBL/GenBank/DDBJ whole genome shotgun (WGS) entry which is preliminary data.</text>
</comment>
<dbReference type="GO" id="GO:0006310">
    <property type="term" value="P:DNA recombination"/>
    <property type="evidence" value="ECO:0007669"/>
    <property type="project" value="UniProtKB-KW"/>
</dbReference>
<keyword evidence="2" id="KW-0233">DNA recombination</keyword>
<dbReference type="InterPro" id="IPR011010">
    <property type="entry name" value="DNA_brk_join_enz"/>
</dbReference>
<evidence type="ECO:0000259" key="3">
    <source>
        <dbReference type="PROSITE" id="PS51898"/>
    </source>
</evidence>
<sequence>MTWYKQEKEPFITEGTKNDILLAYKKLERFHNVSINKLTKQEIINTFNKMEDNRSKEKARLYLNAFLKYYQNEGILKVNPCANVKVKKSNNRKQAFTYEQQKLILENLKMPLKPIILIYLLTGLRKNEFNFKSIENDIDFDNKVLKAINLKGRNLVKRCKHIKLTNATIKLIMDNLNIIHNYNSETVYKEFSNFLKELKINGSIVTCRHTFATNCFYLNKPDLIISREMGHSRTQLTKDVYTDIDFHLTADKIRFLYNNFYNEI</sequence>
<accession>A0A9D1SYT0</accession>